<sequence length="65" mass="7512">MVIHFGSMHFQPYQQATENTRRKASKMYPFKFGLSFPLLSVAGAFIRPSPRHALEAWKSTRLEDV</sequence>
<protein>
    <submittedName>
        <fullName evidence="1">Uncharacterized protein</fullName>
    </submittedName>
</protein>
<proteinExistence type="predicted"/>
<reference evidence="1" key="1">
    <citation type="submission" date="2019-01" db="EMBL/GenBank/DDBJ databases">
        <title>Draft genome sequences of three monokaryotic isolates of the white-rot basidiomycete fungus Dichomitus squalens.</title>
        <authorList>
            <consortium name="DOE Joint Genome Institute"/>
            <person name="Lopez S.C."/>
            <person name="Andreopoulos B."/>
            <person name="Pangilinan J."/>
            <person name="Lipzen A."/>
            <person name="Riley R."/>
            <person name="Ahrendt S."/>
            <person name="Ng V."/>
            <person name="Barry K."/>
            <person name="Daum C."/>
            <person name="Grigoriev I.V."/>
            <person name="Hilden K.S."/>
            <person name="Makela M.R."/>
            <person name="de Vries R.P."/>
        </authorList>
    </citation>
    <scope>NUCLEOTIDE SEQUENCE [LARGE SCALE GENOMIC DNA]</scope>
    <source>
        <strain evidence="1">OM18370.1</strain>
    </source>
</reference>
<evidence type="ECO:0000313" key="1">
    <source>
        <dbReference type="EMBL" id="TBU34208.1"/>
    </source>
</evidence>
<dbReference type="AlphaFoldDB" id="A0A4Q9N2V6"/>
<dbReference type="Proteomes" id="UP000292957">
    <property type="component" value="Unassembled WGS sequence"/>
</dbReference>
<accession>A0A4Q9N2V6</accession>
<dbReference type="EMBL" id="ML143389">
    <property type="protein sequence ID" value="TBU34208.1"/>
    <property type="molecule type" value="Genomic_DNA"/>
</dbReference>
<name>A0A4Q9N2V6_9APHY</name>
<gene>
    <name evidence="1" type="ORF">BD311DRAFT_774042</name>
</gene>
<organism evidence="1">
    <name type="scientific">Dichomitus squalens</name>
    <dbReference type="NCBI Taxonomy" id="114155"/>
    <lineage>
        <taxon>Eukaryota</taxon>
        <taxon>Fungi</taxon>
        <taxon>Dikarya</taxon>
        <taxon>Basidiomycota</taxon>
        <taxon>Agaricomycotina</taxon>
        <taxon>Agaricomycetes</taxon>
        <taxon>Polyporales</taxon>
        <taxon>Polyporaceae</taxon>
        <taxon>Dichomitus</taxon>
    </lineage>
</organism>